<evidence type="ECO:0000313" key="3">
    <source>
        <dbReference type="Proteomes" id="UP000515598"/>
    </source>
</evidence>
<organism evidence="2 3">
    <name type="scientific">Stenotrophomonas maltophilia</name>
    <name type="common">Pseudomonas maltophilia</name>
    <name type="synonym">Xanthomonas maltophilia</name>
    <dbReference type="NCBI Taxonomy" id="40324"/>
    <lineage>
        <taxon>Bacteria</taxon>
        <taxon>Pseudomonadati</taxon>
        <taxon>Pseudomonadota</taxon>
        <taxon>Gammaproteobacteria</taxon>
        <taxon>Lysobacterales</taxon>
        <taxon>Lysobacteraceae</taxon>
        <taxon>Stenotrophomonas</taxon>
        <taxon>Stenotrophomonas maltophilia group</taxon>
    </lineage>
</organism>
<dbReference type="RefSeq" id="WP_154350797.1">
    <property type="nucleotide sequence ID" value="NZ_CP040433.1"/>
</dbReference>
<evidence type="ECO:0000256" key="1">
    <source>
        <dbReference type="SAM" id="SignalP"/>
    </source>
</evidence>
<evidence type="ECO:0000313" key="2">
    <source>
        <dbReference type="EMBL" id="QNG76133.1"/>
    </source>
</evidence>
<accession>A0AAX1I9B3</accession>
<dbReference type="AlphaFoldDB" id="A0AAX1I9B3"/>
<keyword evidence="1" id="KW-0732">Signal</keyword>
<reference evidence="2 3" key="1">
    <citation type="submission" date="2020-08" db="EMBL/GenBank/DDBJ databases">
        <title>Phenotypic and transcriptomic analysis of seven clinical Stenotrophomonas maltophilia isolates identify a small set of shared and commonly regulated genes involved in biofilm lifestyle.</title>
        <authorList>
            <person name="Alio I."/>
            <person name="Gudzuhn M."/>
            <person name="Streit W."/>
        </authorList>
    </citation>
    <scope>NUCLEOTIDE SEQUENCE [LARGE SCALE GENOMIC DNA]</scope>
    <source>
        <strain evidence="2 3">UHH_SKK55</strain>
    </source>
</reference>
<protein>
    <recommendedName>
        <fullName evidence="4">Fimbrial protein</fullName>
    </recommendedName>
</protein>
<dbReference type="Proteomes" id="UP000515598">
    <property type="component" value="Chromosome"/>
</dbReference>
<gene>
    <name evidence="2" type="ORF">GPNADHDJ_00299</name>
</gene>
<dbReference type="EMBL" id="CP060025">
    <property type="protein sequence ID" value="QNG76133.1"/>
    <property type="molecule type" value="Genomic_DNA"/>
</dbReference>
<name>A0AAX1I9B3_STEMA</name>
<sequence length="199" mass="20941">MNPRNALAMPVLLALALSATSQAATADLSIGGSIEPSPCSLTFTDGLLPSFGDLKPTPSSDGKLAFRGIIDAPLEIECPNATVLTMHFSDQALTGAPMPPKNFFYLLKDDGNEMGRVQIAMSGGKADDKAIDFVNATGNSNGVRADDPDGFMQMGWNKEAFSRVTGTLNISVIGDAVDPAELTDSTKLTSRIGIELNYL</sequence>
<feature type="signal peptide" evidence="1">
    <location>
        <begin position="1"/>
        <end position="23"/>
    </location>
</feature>
<evidence type="ECO:0008006" key="4">
    <source>
        <dbReference type="Google" id="ProtNLM"/>
    </source>
</evidence>
<feature type="chain" id="PRO_5044015978" description="Fimbrial protein" evidence="1">
    <location>
        <begin position="24"/>
        <end position="199"/>
    </location>
</feature>
<proteinExistence type="predicted"/>